<dbReference type="InterPro" id="IPR050097">
    <property type="entry name" value="Ferredoxin-NADP_redctase_2"/>
</dbReference>
<dbReference type="Pfam" id="PF07992">
    <property type="entry name" value="Pyr_redox_2"/>
    <property type="match status" value="2"/>
</dbReference>
<comment type="caution">
    <text evidence="5">The sequence shown here is derived from an EMBL/GenBank/DDBJ whole genome shotgun (WGS) entry which is preliminary data.</text>
</comment>
<keyword evidence="2" id="KW-0285">Flavoprotein</keyword>
<dbReference type="PANTHER" id="PTHR48105">
    <property type="entry name" value="THIOREDOXIN REDUCTASE 1-RELATED-RELATED"/>
    <property type="match status" value="1"/>
</dbReference>
<dbReference type="AlphaFoldDB" id="A0A9P7YBY6"/>
<evidence type="ECO:0000256" key="2">
    <source>
        <dbReference type="ARBA" id="ARBA00022630"/>
    </source>
</evidence>
<evidence type="ECO:0000259" key="4">
    <source>
        <dbReference type="Pfam" id="PF07992"/>
    </source>
</evidence>
<reference evidence="5" key="1">
    <citation type="journal article" date="2021" name="IMA Fungus">
        <title>Genomic characterization of three marine fungi, including Emericellopsis atlantica sp. nov. with signatures of a generalist lifestyle and marine biomass degradation.</title>
        <authorList>
            <person name="Hagestad O.C."/>
            <person name="Hou L."/>
            <person name="Andersen J.H."/>
            <person name="Hansen E.H."/>
            <person name="Altermark B."/>
            <person name="Li C."/>
            <person name="Kuhnert E."/>
            <person name="Cox R.J."/>
            <person name="Crous P.W."/>
            <person name="Spatafora J.W."/>
            <person name="Lail K."/>
            <person name="Amirebrahimi M."/>
            <person name="Lipzen A."/>
            <person name="Pangilinan J."/>
            <person name="Andreopoulos W."/>
            <person name="Hayes R.D."/>
            <person name="Ng V."/>
            <person name="Grigoriev I.V."/>
            <person name="Jackson S.A."/>
            <person name="Sutton T.D.S."/>
            <person name="Dobson A.D.W."/>
            <person name="Rama T."/>
        </authorList>
    </citation>
    <scope>NUCLEOTIDE SEQUENCE</scope>
    <source>
        <strain evidence="5">TRa018bII</strain>
    </source>
</reference>
<evidence type="ECO:0000313" key="5">
    <source>
        <dbReference type="EMBL" id="KAG9230920.1"/>
    </source>
</evidence>
<name>A0A9P7YBY6_9HELO</name>
<organism evidence="5 6">
    <name type="scientific">Amylocarpus encephaloides</name>
    <dbReference type="NCBI Taxonomy" id="45428"/>
    <lineage>
        <taxon>Eukaryota</taxon>
        <taxon>Fungi</taxon>
        <taxon>Dikarya</taxon>
        <taxon>Ascomycota</taxon>
        <taxon>Pezizomycotina</taxon>
        <taxon>Leotiomycetes</taxon>
        <taxon>Helotiales</taxon>
        <taxon>Helotiales incertae sedis</taxon>
        <taxon>Amylocarpus</taxon>
    </lineage>
</organism>
<feature type="domain" description="FAD/NAD(P)-binding" evidence="4">
    <location>
        <begin position="273"/>
        <end position="327"/>
    </location>
</feature>
<comment type="similarity">
    <text evidence="1">Belongs to the class-II pyridine nucleotide-disulfide oxidoreductase family.</text>
</comment>
<dbReference type="OrthoDB" id="10260355at2759"/>
<dbReference type="PRINTS" id="PR00469">
    <property type="entry name" value="PNDRDTASEII"/>
</dbReference>
<keyword evidence="3" id="KW-0560">Oxidoreductase</keyword>
<gene>
    <name evidence="5" type="ORF">BJ875DRAFT_487493</name>
</gene>
<dbReference type="PRINTS" id="PR00368">
    <property type="entry name" value="FADPNR"/>
</dbReference>
<dbReference type="InterPro" id="IPR036188">
    <property type="entry name" value="FAD/NAD-bd_sf"/>
</dbReference>
<evidence type="ECO:0000256" key="1">
    <source>
        <dbReference type="ARBA" id="ARBA00009333"/>
    </source>
</evidence>
<proteinExistence type="inferred from homology"/>
<sequence>MDLVEHTAPQPSQSGHTSIFDVLLLGGGHAGLSAALTLYRHQHDMVVFDSGQPRNKWRTPTHALSGWENRPADDFCAVTRAQLEQTGFIRFVDQLVETISRDEASLFVLHCSDGSQWKGRKLLLSMGADIVFPEIEGYKDHFPQKMQVSLASVHAGVLCLLISGCSFHCLFTFGLEHRGSASAGILSMGYAANPFHASILIEDARKFAEIITVYTNGDVVLANKIQDTGVPDILFDHRKIRRLGSARDGPGITIDFEEGETKLEDFIVHQPPTRVNPAIVEQLGLKLDARGDIMTTPPFYETNVEGVFAAGDCASPFKMIANAMLMGANAGAGIARQLPRSITGNRVDQSSAHGKECN</sequence>
<protein>
    <recommendedName>
        <fullName evidence="4">FAD/NAD(P)-binding domain-containing protein</fullName>
    </recommendedName>
</protein>
<evidence type="ECO:0000256" key="3">
    <source>
        <dbReference type="ARBA" id="ARBA00023002"/>
    </source>
</evidence>
<dbReference type="InterPro" id="IPR023753">
    <property type="entry name" value="FAD/NAD-binding_dom"/>
</dbReference>
<keyword evidence="6" id="KW-1185">Reference proteome</keyword>
<dbReference type="Proteomes" id="UP000824998">
    <property type="component" value="Unassembled WGS sequence"/>
</dbReference>
<accession>A0A9P7YBY6</accession>
<dbReference type="SUPFAM" id="SSF51905">
    <property type="entry name" value="FAD/NAD(P)-binding domain"/>
    <property type="match status" value="1"/>
</dbReference>
<dbReference type="GO" id="GO:0097237">
    <property type="term" value="P:cellular response to toxic substance"/>
    <property type="evidence" value="ECO:0007669"/>
    <property type="project" value="UniProtKB-ARBA"/>
</dbReference>
<feature type="domain" description="FAD/NAD(P)-binding" evidence="4">
    <location>
        <begin position="20"/>
        <end position="142"/>
    </location>
</feature>
<evidence type="ECO:0000313" key="6">
    <source>
        <dbReference type="Proteomes" id="UP000824998"/>
    </source>
</evidence>
<dbReference type="EMBL" id="MU251635">
    <property type="protein sequence ID" value="KAG9230920.1"/>
    <property type="molecule type" value="Genomic_DNA"/>
</dbReference>
<dbReference type="Gene3D" id="3.50.50.60">
    <property type="entry name" value="FAD/NAD(P)-binding domain"/>
    <property type="match status" value="2"/>
</dbReference>
<dbReference type="GO" id="GO:0016491">
    <property type="term" value="F:oxidoreductase activity"/>
    <property type="evidence" value="ECO:0007669"/>
    <property type="project" value="UniProtKB-KW"/>
</dbReference>